<feature type="non-terminal residue" evidence="2">
    <location>
        <position position="1"/>
    </location>
</feature>
<gene>
    <name evidence="2" type="ORF">g.354</name>
</gene>
<keyword evidence="1" id="KW-0788">Thiol protease</keyword>
<feature type="non-terminal residue" evidence="2">
    <location>
        <position position="130"/>
    </location>
</feature>
<keyword evidence="1" id="KW-0378">Hydrolase</keyword>
<dbReference type="AlphaFoldDB" id="A0A1B6L2K3"/>
<dbReference type="Gene3D" id="3.40.395.10">
    <property type="entry name" value="Adenoviral Proteinase, Chain A"/>
    <property type="match status" value="1"/>
</dbReference>
<evidence type="ECO:0000313" key="2">
    <source>
        <dbReference type="EMBL" id="JAT17871.1"/>
    </source>
</evidence>
<dbReference type="GO" id="GO:0019784">
    <property type="term" value="F:deNEDDylase activity"/>
    <property type="evidence" value="ECO:0007669"/>
    <property type="project" value="InterPro"/>
</dbReference>
<sequence>LLCVLKRVGYALKAKEHLSSELNKYQNLSNRLKTMAADKWLDDSIMQSYFKALNECDNAISSGSLFVDPVTSELLKHGSDETVRGQLTSLNFDTFQYVFFCVNDSSNSVYGDTFENTGNGSHWSLLFVNN</sequence>
<dbReference type="InterPro" id="IPR038765">
    <property type="entry name" value="Papain-like_cys_pep_sf"/>
</dbReference>
<dbReference type="PANTHER" id="PTHR46468">
    <property type="entry name" value="SENTRIN-SPECIFIC PROTEASE 8"/>
    <property type="match status" value="1"/>
</dbReference>
<name>A0A1B6L2K3_9HEMI</name>
<evidence type="ECO:0000256" key="1">
    <source>
        <dbReference type="ARBA" id="ARBA00022807"/>
    </source>
</evidence>
<dbReference type="InterPro" id="IPR044613">
    <property type="entry name" value="Nep1/2-like"/>
</dbReference>
<keyword evidence="1" id="KW-0645">Protease</keyword>
<dbReference type="GO" id="GO:0000338">
    <property type="term" value="P:protein deneddylation"/>
    <property type="evidence" value="ECO:0007669"/>
    <property type="project" value="TreeGrafter"/>
</dbReference>
<evidence type="ECO:0008006" key="3">
    <source>
        <dbReference type="Google" id="ProtNLM"/>
    </source>
</evidence>
<dbReference type="GO" id="GO:0008234">
    <property type="term" value="F:cysteine-type peptidase activity"/>
    <property type="evidence" value="ECO:0007669"/>
    <property type="project" value="UniProtKB-KW"/>
</dbReference>
<accession>A0A1B6L2K3</accession>
<dbReference type="SUPFAM" id="SSF54001">
    <property type="entry name" value="Cysteine proteinases"/>
    <property type="match status" value="1"/>
</dbReference>
<dbReference type="EMBL" id="GEBQ01022106">
    <property type="protein sequence ID" value="JAT17871.1"/>
    <property type="molecule type" value="Transcribed_RNA"/>
</dbReference>
<proteinExistence type="predicted"/>
<organism evidence="2">
    <name type="scientific">Graphocephala atropunctata</name>
    <dbReference type="NCBI Taxonomy" id="36148"/>
    <lineage>
        <taxon>Eukaryota</taxon>
        <taxon>Metazoa</taxon>
        <taxon>Ecdysozoa</taxon>
        <taxon>Arthropoda</taxon>
        <taxon>Hexapoda</taxon>
        <taxon>Insecta</taxon>
        <taxon>Pterygota</taxon>
        <taxon>Neoptera</taxon>
        <taxon>Paraneoptera</taxon>
        <taxon>Hemiptera</taxon>
        <taxon>Auchenorrhyncha</taxon>
        <taxon>Membracoidea</taxon>
        <taxon>Cicadellidae</taxon>
        <taxon>Cicadellinae</taxon>
        <taxon>Cicadellini</taxon>
        <taxon>Graphocephala</taxon>
    </lineage>
</organism>
<protein>
    <recommendedName>
        <fullName evidence="3">Ubiquitin-like protease family profile domain-containing protein</fullName>
    </recommendedName>
</protein>
<reference evidence="2" key="1">
    <citation type="submission" date="2015-11" db="EMBL/GenBank/DDBJ databases">
        <title>De novo transcriptome assembly of four potential Pierce s Disease insect vectors from Arizona vineyards.</title>
        <authorList>
            <person name="Tassone E.E."/>
        </authorList>
    </citation>
    <scope>NUCLEOTIDE SEQUENCE</scope>
</reference>
<dbReference type="PANTHER" id="PTHR46468:SF1">
    <property type="entry name" value="SENTRIN-SPECIFIC PROTEASE 8"/>
    <property type="match status" value="1"/>
</dbReference>